<dbReference type="InterPro" id="IPR015590">
    <property type="entry name" value="Aldehyde_DH_dom"/>
</dbReference>
<dbReference type="GO" id="GO:0006210">
    <property type="term" value="P:thymine catabolic process"/>
    <property type="evidence" value="ECO:0007669"/>
    <property type="project" value="TreeGrafter"/>
</dbReference>
<dbReference type="AlphaFoldDB" id="A0A7W7DWE1"/>
<dbReference type="InterPro" id="IPR010061">
    <property type="entry name" value="MeMal-semiAld_DH"/>
</dbReference>
<gene>
    <name evidence="5" type="ORF">HDA30_000015</name>
</gene>
<dbReference type="InterPro" id="IPR016162">
    <property type="entry name" value="Ald_DH_N"/>
</dbReference>
<dbReference type="InterPro" id="IPR016163">
    <property type="entry name" value="Ald_DH_C"/>
</dbReference>
<feature type="domain" description="Aldehyde dehydrogenase" evidence="4">
    <location>
        <begin position="19"/>
        <end position="479"/>
    </location>
</feature>
<evidence type="ECO:0000256" key="2">
    <source>
        <dbReference type="ARBA" id="ARBA00023002"/>
    </source>
</evidence>
<dbReference type="PROSITE" id="PS00070">
    <property type="entry name" value="ALDEHYDE_DEHYDR_CYS"/>
    <property type="match status" value="1"/>
</dbReference>
<evidence type="ECO:0000259" key="4">
    <source>
        <dbReference type="Pfam" id="PF00171"/>
    </source>
</evidence>
<evidence type="ECO:0000256" key="3">
    <source>
        <dbReference type="ARBA" id="ARBA00023027"/>
    </source>
</evidence>
<dbReference type="FunFam" id="3.40.605.10:FF:000003">
    <property type="entry name" value="Methylmalonate-semialdehyde dehydrogenase [acylating]"/>
    <property type="match status" value="1"/>
</dbReference>
<accession>A0A7W7DWE1</accession>
<evidence type="ECO:0000313" key="6">
    <source>
        <dbReference type="Proteomes" id="UP000540191"/>
    </source>
</evidence>
<dbReference type="NCBIfam" id="TIGR01722">
    <property type="entry name" value="MMSDH"/>
    <property type="match status" value="1"/>
</dbReference>
<dbReference type="Gene3D" id="3.40.309.10">
    <property type="entry name" value="Aldehyde Dehydrogenase, Chain A, domain 2"/>
    <property type="match status" value="1"/>
</dbReference>
<dbReference type="Proteomes" id="UP000540191">
    <property type="component" value="Unassembled WGS sequence"/>
</dbReference>
<keyword evidence="2 5" id="KW-0560">Oxidoreductase</keyword>
<dbReference type="Pfam" id="PF00171">
    <property type="entry name" value="Aldedh"/>
    <property type="match status" value="1"/>
</dbReference>
<dbReference type="EMBL" id="JACHNA010000001">
    <property type="protein sequence ID" value="MBB4734507.1"/>
    <property type="molecule type" value="Genomic_DNA"/>
</dbReference>
<dbReference type="SUPFAM" id="SSF53720">
    <property type="entry name" value="ALDH-like"/>
    <property type="match status" value="1"/>
</dbReference>
<dbReference type="InterPro" id="IPR016161">
    <property type="entry name" value="Ald_DH/histidinol_DH"/>
</dbReference>
<comment type="caution">
    <text evidence="5">The sequence shown here is derived from an EMBL/GenBank/DDBJ whole genome shotgun (WGS) entry which is preliminary data.</text>
</comment>
<dbReference type="CDD" id="cd07085">
    <property type="entry name" value="ALDH_F6_MMSDH"/>
    <property type="match status" value="1"/>
</dbReference>
<keyword evidence="6" id="KW-1185">Reference proteome</keyword>
<dbReference type="Gene3D" id="3.40.605.10">
    <property type="entry name" value="Aldehyde Dehydrogenase, Chain A, domain 1"/>
    <property type="match status" value="1"/>
</dbReference>
<dbReference type="PANTHER" id="PTHR43866">
    <property type="entry name" value="MALONATE-SEMIALDEHYDE DEHYDROGENASE"/>
    <property type="match status" value="1"/>
</dbReference>
<organism evidence="5 6">
    <name type="scientific">Micrococcus cohnii</name>
    <dbReference type="NCBI Taxonomy" id="993416"/>
    <lineage>
        <taxon>Bacteria</taxon>
        <taxon>Bacillati</taxon>
        <taxon>Actinomycetota</taxon>
        <taxon>Actinomycetes</taxon>
        <taxon>Micrococcales</taxon>
        <taxon>Micrococcaceae</taxon>
        <taxon>Micrococcus</taxon>
    </lineage>
</organism>
<protein>
    <recommendedName>
        <fullName evidence="1">methylmalonate-semialdehyde dehydrogenase (CoA acylating)</fullName>
        <ecNumber evidence="1">1.2.1.27</ecNumber>
    </recommendedName>
</protein>
<proteinExistence type="predicted"/>
<reference evidence="5 6" key="1">
    <citation type="submission" date="2020-08" db="EMBL/GenBank/DDBJ databases">
        <title>Sequencing the genomes of 1000 actinobacteria strains.</title>
        <authorList>
            <person name="Klenk H.-P."/>
        </authorList>
    </citation>
    <scope>NUCLEOTIDE SEQUENCE [LARGE SCALE GENOMIC DNA]</scope>
    <source>
        <strain evidence="5 6">DSM 23974</strain>
    </source>
</reference>
<dbReference type="GO" id="GO:0004491">
    <property type="term" value="F:methylmalonate-semialdehyde dehydrogenase (acylating, NAD) activity"/>
    <property type="evidence" value="ECO:0007669"/>
    <property type="project" value="UniProtKB-EC"/>
</dbReference>
<name>A0A7W7DWE1_9MICC</name>
<dbReference type="InterPro" id="IPR016160">
    <property type="entry name" value="Ald_DH_CS_CYS"/>
</dbReference>
<dbReference type="PANTHER" id="PTHR43866:SF4">
    <property type="entry name" value="MALONATE-SEMIALDEHYDE DEHYDROGENASE"/>
    <property type="match status" value="1"/>
</dbReference>
<keyword evidence="3" id="KW-0520">NAD</keyword>
<dbReference type="EC" id="1.2.1.27" evidence="1"/>
<dbReference type="RefSeq" id="WP_184240715.1">
    <property type="nucleotide sequence ID" value="NZ_JACHNA010000001.1"/>
</dbReference>
<dbReference type="GO" id="GO:0006574">
    <property type="term" value="P:L-valine catabolic process"/>
    <property type="evidence" value="ECO:0007669"/>
    <property type="project" value="TreeGrafter"/>
</dbReference>
<evidence type="ECO:0000313" key="5">
    <source>
        <dbReference type="EMBL" id="MBB4734507.1"/>
    </source>
</evidence>
<dbReference type="FunFam" id="3.40.309.10:FF:000002">
    <property type="entry name" value="Methylmalonate-semialdehyde dehydrogenase (Acylating)"/>
    <property type="match status" value="1"/>
</dbReference>
<evidence type="ECO:0000256" key="1">
    <source>
        <dbReference type="ARBA" id="ARBA00013048"/>
    </source>
</evidence>
<sequence>MPQVIEHFIHGERVSGDDQPTQDVFTPATGEVSAQVPLADAAAVDAVVDSAQRGFEAWSAVNPQRRARVLLEWVRLINEHADELARGIAREHGKTIPDAHGDIQRGVEVVEFAAGAPHLLKGEFTSNAARGVDVHSAREPLGVVAGITPFNFPAMIPLWKAGIALAAGNAVVLKPSERCPSVPLRLAELGLEAGLPAGALNVVHGGKEAVDALIDDQRVQAVGFVGSTPIAQAIYSRATSQGKRAQCFGGAKNHLVIMPDADIDQAADALVGAAFGSAGERCMAVSVAVPVGEQTADRLVAALRERMGSLRLGASDDGSADFGPVVTRAAKERIEELIGAGEAEGAELLVDGRGARVAGHEDGFYVGATLFDRVTPQMRVYREEVFGPVLCVVRAADYEEALRLPSEHEFGNGVSIFTSDGGAARDFATRVNVGMVGVNVPIPVPIAYYSFGGWKASGFGDLNQYGTDGLKFYTKTKTVTTRWPSGVREGASFVMPRGS</sequence>